<feature type="transmembrane region" description="Helical" evidence="1">
    <location>
        <begin position="163"/>
        <end position="184"/>
    </location>
</feature>
<feature type="transmembrane region" description="Helical" evidence="1">
    <location>
        <begin position="121"/>
        <end position="143"/>
    </location>
</feature>
<sequence length="197" mass="21433">MNLNSAPRSRGTDLAVLAALAAVMAATRLHHFAVLPDASWAVFFVAGFYLRRWTAWAFPLLMALAVAVDYVVITAQGMDFWQHYCVSPGYWMLVPAYFSLWAGGLWLARQQGGTGAMLGKLAMALVASVALCQLFAQGGFYWMSDAVAQKSLGGWAKNYFDWVGPYLLTTALYVGAALALQVALDAAFGHRAREVRA</sequence>
<protein>
    <recommendedName>
        <fullName evidence="4">Cobalamin ABC transporter</fullName>
    </recommendedName>
</protein>
<keyword evidence="3" id="KW-1185">Reference proteome</keyword>
<accession>A0A344J8N4</accession>
<feature type="transmembrane region" description="Helical" evidence="1">
    <location>
        <begin position="57"/>
        <end position="78"/>
    </location>
</feature>
<reference evidence="3" key="1">
    <citation type="submission" date="2018-05" db="EMBL/GenBank/DDBJ databases">
        <title>Luteimonas pekinense sp. nov., isolated from human Meibomian gland secretions, Beijing, China.</title>
        <authorList>
            <person name="Wen T."/>
            <person name="Bai H."/>
            <person name="Lv H."/>
        </authorList>
    </citation>
    <scope>NUCLEOTIDE SEQUENCE [LARGE SCALE GENOMIC DNA]</scope>
    <source>
        <strain evidence="3">83-4</strain>
    </source>
</reference>
<gene>
    <name evidence="2" type="ORF">DCD74_01090</name>
</gene>
<evidence type="ECO:0008006" key="4">
    <source>
        <dbReference type="Google" id="ProtNLM"/>
    </source>
</evidence>
<dbReference type="AlphaFoldDB" id="A0A344J8N4"/>
<feature type="transmembrane region" description="Helical" evidence="1">
    <location>
        <begin position="90"/>
        <end position="109"/>
    </location>
</feature>
<keyword evidence="1" id="KW-1133">Transmembrane helix</keyword>
<proteinExistence type="predicted"/>
<dbReference type="OrthoDB" id="9787530at2"/>
<dbReference type="KEGG" id="lue:DCD74_01090"/>
<keyword evidence="1" id="KW-0472">Membrane</keyword>
<evidence type="ECO:0000313" key="3">
    <source>
        <dbReference type="Proteomes" id="UP000251842"/>
    </source>
</evidence>
<dbReference type="EMBL" id="CP029556">
    <property type="protein sequence ID" value="AXA85394.1"/>
    <property type="molecule type" value="Genomic_DNA"/>
</dbReference>
<dbReference type="Proteomes" id="UP000251842">
    <property type="component" value="Chromosome"/>
</dbReference>
<keyword evidence="1" id="KW-0812">Transmembrane</keyword>
<organism evidence="2 3">
    <name type="scientific">Solilutibacter oculi</name>
    <dbReference type="NCBI Taxonomy" id="2698682"/>
    <lineage>
        <taxon>Bacteria</taxon>
        <taxon>Pseudomonadati</taxon>
        <taxon>Pseudomonadota</taxon>
        <taxon>Gammaproteobacteria</taxon>
        <taxon>Lysobacterales</taxon>
        <taxon>Lysobacteraceae</taxon>
        <taxon>Solilutibacter</taxon>
    </lineage>
</organism>
<evidence type="ECO:0000256" key="1">
    <source>
        <dbReference type="SAM" id="Phobius"/>
    </source>
</evidence>
<dbReference type="RefSeq" id="WP_112927599.1">
    <property type="nucleotide sequence ID" value="NZ_CP029556.1"/>
</dbReference>
<evidence type="ECO:0000313" key="2">
    <source>
        <dbReference type="EMBL" id="AXA85394.1"/>
    </source>
</evidence>
<name>A0A344J8N4_9GAMM</name>